<name>A0A9P4YQN2_9HYPO</name>
<comment type="catalytic activity">
    <reaction evidence="9">
        <text>Hydrolyzes the peptide bond -P2-(S-farnesyl or geranylgeranyl)C-P1'-P2'-P3'-COOH where P1' and P2' are amino acids with aliphatic sidechains and P3' is any C-terminal residue.</text>
        <dbReference type="EC" id="3.4.26.1"/>
    </reaction>
</comment>
<evidence type="ECO:0000259" key="12">
    <source>
        <dbReference type="Pfam" id="PF02517"/>
    </source>
</evidence>
<keyword evidence="5" id="KW-0378">Hydrolase</keyword>
<evidence type="ECO:0000256" key="2">
    <source>
        <dbReference type="ARBA" id="ARBA00006897"/>
    </source>
</evidence>
<keyword evidence="6" id="KW-0256">Endoplasmic reticulum</keyword>
<evidence type="ECO:0000256" key="8">
    <source>
        <dbReference type="ARBA" id="ARBA00023136"/>
    </source>
</evidence>
<dbReference type="Proteomes" id="UP000749293">
    <property type="component" value="Unassembled WGS sequence"/>
</dbReference>
<feature type="transmembrane region" description="Helical" evidence="11">
    <location>
        <begin position="211"/>
        <end position="236"/>
    </location>
</feature>
<reference evidence="13" key="1">
    <citation type="submission" date="2020-03" db="EMBL/GenBank/DDBJ databases">
        <title>Site-based positive gene gene selection in Geosmithia morbida across the United States reveals a broad range of putative effectors and factors for local host and environmental adapation.</title>
        <authorList>
            <person name="Onufrak A."/>
            <person name="Murdoch R.W."/>
            <person name="Gazis R."/>
            <person name="Huff M."/>
            <person name="Staton M."/>
            <person name="Klingeman W."/>
            <person name="Hadziabdic D."/>
        </authorList>
    </citation>
    <scope>NUCLEOTIDE SEQUENCE</scope>
    <source>
        <strain evidence="13">1262</strain>
    </source>
</reference>
<evidence type="ECO:0000256" key="6">
    <source>
        <dbReference type="ARBA" id="ARBA00022824"/>
    </source>
</evidence>
<dbReference type="EMBL" id="JAANYQ010000017">
    <property type="protein sequence ID" value="KAF4120265.1"/>
    <property type="molecule type" value="Genomic_DNA"/>
</dbReference>
<dbReference type="InterPro" id="IPR039731">
    <property type="entry name" value="Rce1"/>
</dbReference>
<keyword evidence="14" id="KW-1185">Reference proteome</keyword>
<evidence type="ECO:0000256" key="10">
    <source>
        <dbReference type="ARBA" id="ARBA00049729"/>
    </source>
</evidence>
<sequence>MSAEAVTGSQALSEAQAFGLLLAYCVVYVLPLHIYPAARAIPGRSRDDPAAIRARIRVVSLSTAACSLATLLFLLAASPAEPAAEASTTMNPWRLMGYWPPGLLETAKALALTALLFAAPLYEHVVVDGAWSRWLHLEPLVDVWVAWPSWRNYVAGPITEECLFRSASVPLLLSAGHTMESAVFLSPLVFGLAHVHHFYEFRQTNPQVPVIAALARSVLQFAYTYLFGIYATFIFLRTGSLLAVVLVHTFCNSMGLPRLWGHVEPYWYSWRELTDSTKPGPWMWTAIYYFLLFGGVMTFYRQLYLLSESPLALADF</sequence>
<proteinExistence type="inferred from homology"/>
<feature type="transmembrane region" description="Helical" evidence="11">
    <location>
        <begin position="281"/>
        <end position="300"/>
    </location>
</feature>
<dbReference type="GO" id="GO:0071586">
    <property type="term" value="P:CAAX-box protein processing"/>
    <property type="evidence" value="ECO:0007669"/>
    <property type="project" value="InterPro"/>
</dbReference>
<evidence type="ECO:0000256" key="11">
    <source>
        <dbReference type="SAM" id="Phobius"/>
    </source>
</evidence>
<dbReference type="InterPro" id="IPR003675">
    <property type="entry name" value="Rce1/LyrA-like_dom"/>
</dbReference>
<keyword evidence="4 11" id="KW-0812">Transmembrane</keyword>
<dbReference type="Pfam" id="PF02517">
    <property type="entry name" value="Rce1-like"/>
    <property type="match status" value="1"/>
</dbReference>
<evidence type="ECO:0000256" key="9">
    <source>
        <dbReference type="ARBA" id="ARBA00047280"/>
    </source>
</evidence>
<comment type="subcellular location">
    <subcellularLocation>
        <location evidence="1">Endoplasmic reticulum membrane</location>
        <topology evidence="1">Multi-pass membrane protein</topology>
    </subcellularLocation>
</comment>
<dbReference type="OrthoDB" id="271604at2759"/>
<keyword evidence="7 11" id="KW-1133">Transmembrane helix</keyword>
<comment type="similarity">
    <text evidence="2">Belongs to the peptidase U48 family.</text>
</comment>
<evidence type="ECO:0000256" key="3">
    <source>
        <dbReference type="ARBA" id="ARBA00022670"/>
    </source>
</evidence>
<comment type="caution">
    <text evidence="13">The sequence shown here is derived from an EMBL/GenBank/DDBJ whole genome shotgun (WGS) entry which is preliminary data.</text>
</comment>
<dbReference type="PANTHER" id="PTHR13046">
    <property type="entry name" value="PROTEASE U48 CAAX PRENYL PROTEASE RCE1"/>
    <property type="match status" value="1"/>
</dbReference>
<feature type="transmembrane region" description="Helical" evidence="11">
    <location>
        <begin position="15"/>
        <end position="35"/>
    </location>
</feature>
<dbReference type="GO" id="GO:0004222">
    <property type="term" value="F:metalloendopeptidase activity"/>
    <property type="evidence" value="ECO:0007669"/>
    <property type="project" value="InterPro"/>
</dbReference>
<keyword evidence="8 11" id="KW-0472">Membrane</keyword>
<feature type="domain" description="CAAX prenyl protease 2/Lysostaphin resistance protein A-like" evidence="12">
    <location>
        <begin position="144"/>
        <end position="254"/>
    </location>
</feature>
<evidence type="ECO:0000313" key="14">
    <source>
        <dbReference type="Proteomes" id="UP000749293"/>
    </source>
</evidence>
<dbReference type="GO" id="GO:0005789">
    <property type="term" value="C:endoplasmic reticulum membrane"/>
    <property type="evidence" value="ECO:0007669"/>
    <property type="project" value="UniProtKB-SubCell"/>
</dbReference>
<dbReference type="RefSeq" id="XP_035318917.1">
    <property type="nucleotide sequence ID" value="XM_035465042.1"/>
</dbReference>
<keyword evidence="3" id="KW-0645">Protease</keyword>
<evidence type="ECO:0000256" key="1">
    <source>
        <dbReference type="ARBA" id="ARBA00004477"/>
    </source>
</evidence>
<dbReference type="EC" id="3.4.26.1" evidence="10"/>
<dbReference type="GeneID" id="55969294"/>
<feature type="transmembrane region" description="Helical" evidence="11">
    <location>
        <begin position="98"/>
        <end position="122"/>
    </location>
</feature>
<organism evidence="13 14">
    <name type="scientific">Geosmithia morbida</name>
    <dbReference type="NCBI Taxonomy" id="1094350"/>
    <lineage>
        <taxon>Eukaryota</taxon>
        <taxon>Fungi</taxon>
        <taxon>Dikarya</taxon>
        <taxon>Ascomycota</taxon>
        <taxon>Pezizomycotina</taxon>
        <taxon>Sordariomycetes</taxon>
        <taxon>Hypocreomycetidae</taxon>
        <taxon>Hypocreales</taxon>
        <taxon>Bionectriaceae</taxon>
        <taxon>Geosmithia</taxon>
    </lineage>
</organism>
<gene>
    <name evidence="13" type="ORF">GMORB2_3066</name>
</gene>
<evidence type="ECO:0000256" key="7">
    <source>
        <dbReference type="ARBA" id="ARBA00022989"/>
    </source>
</evidence>
<accession>A0A9P4YQN2</accession>
<dbReference type="AlphaFoldDB" id="A0A9P4YQN2"/>
<dbReference type="PANTHER" id="PTHR13046:SF0">
    <property type="entry name" value="CAAX PRENYL PROTEASE 2"/>
    <property type="match status" value="1"/>
</dbReference>
<evidence type="ECO:0000256" key="5">
    <source>
        <dbReference type="ARBA" id="ARBA00022801"/>
    </source>
</evidence>
<protein>
    <recommendedName>
        <fullName evidence="10">intramembrane prenyl-peptidase Rce1</fullName>
        <ecNumber evidence="10">3.4.26.1</ecNumber>
    </recommendedName>
</protein>
<evidence type="ECO:0000313" key="13">
    <source>
        <dbReference type="EMBL" id="KAF4120265.1"/>
    </source>
</evidence>
<feature type="transmembrane region" description="Helical" evidence="11">
    <location>
        <begin position="56"/>
        <end position="78"/>
    </location>
</feature>
<evidence type="ECO:0000256" key="4">
    <source>
        <dbReference type="ARBA" id="ARBA00022692"/>
    </source>
</evidence>